<evidence type="ECO:0000313" key="3">
    <source>
        <dbReference type="Proteomes" id="UP000253551"/>
    </source>
</evidence>
<keyword evidence="3" id="KW-1185">Reference proteome</keyword>
<organism evidence="2 3">
    <name type="scientific">Rhizopus stolonifer</name>
    <name type="common">Rhizopus nigricans</name>
    <dbReference type="NCBI Taxonomy" id="4846"/>
    <lineage>
        <taxon>Eukaryota</taxon>
        <taxon>Fungi</taxon>
        <taxon>Fungi incertae sedis</taxon>
        <taxon>Mucoromycota</taxon>
        <taxon>Mucoromycotina</taxon>
        <taxon>Mucoromycetes</taxon>
        <taxon>Mucorales</taxon>
        <taxon>Mucorineae</taxon>
        <taxon>Rhizopodaceae</taxon>
        <taxon>Rhizopus</taxon>
    </lineage>
</organism>
<proteinExistence type="predicted"/>
<protein>
    <submittedName>
        <fullName evidence="2">Uncharacterized protein</fullName>
    </submittedName>
</protein>
<evidence type="ECO:0000256" key="1">
    <source>
        <dbReference type="SAM" id="MobiDB-lite"/>
    </source>
</evidence>
<dbReference type="STRING" id="4846.A0A367IQC5"/>
<feature type="non-terminal residue" evidence="2">
    <location>
        <position position="1"/>
    </location>
</feature>
<dbReference type="Proteomes" id="UP000253551">
    <property type="component" value="Unassembled WGS sequence"/>
</dbReference>
<sequence>FTLISLNEADENFIYPQPLAKQLAQVTNSSNWASDYDIAVDINHDIYLNDYSDDNWNGTGIPQNGAYWFANDSQTIQEHQVDIEYVILHQMIHGLGMTTSWASYFYDAASPFHLLLKGVVEPEESLKIATPNPYWSVPHNGGPVYVSGFQPNLIFDKFLTLFVPSLNRTRSLAEVGFEMQNFCVPEQDTFIVDFMDTFLNNATLSDQAASMFVSLATPQTLKFQFMETRPESAYYTDSYLNQTYEYMQLYTGSNTTYEAGDYYQPGLYYTHLDDAYASTPDFLMTGQYIHGKNLSSLVEEAYDNITVIYNVTKMVNVTLFNQTIINNRTVTTNHTVQEGVTMQMLYKSAIGPGVLRILETIGYSTVLTKSVDVIKSSKPKSSCSSDNNKVGKQSDDSMDSDDDNNSGSSTSLSSKMNIGLYLHLCVMIITFIIS</sequence>
<gene>
    <name evidence="2" type="ORF">CU098_005552</name>
</gene>
<evidence type="ECO:0000313" key="2">
    <source>
        <dbReference type="EMBL" id="RCH79897.1"/>
    </source>
</evidence>
<comment type="caution">
    <text evidence="2">The sequence shown here is derived from an EMBL/GenBank/DDBJ whole genome shotgun (WGS) entry which is preliminary data.</text>
</comment>
<dbReference type="OrthoDB" id="73465at2759"/>
<dbReference type="AlphaFoldDB" id="A0A367IQC5"/>
<dbReference type="EMBL" id="PJQM01006303">
    <property type="protein sequence ID" value="RCH79897.1"/>
    <property type="molecule type" value="Genomic_DNA"/>
</dbReference>
<feature type="region of interest" description="Disordered" evidence="1">
    <location>
        <begin position="376"/>
        <end position="412"/>
    </location>
</feature>
<reference evidence="2 3" key="1">
    <citation type="journal article" date="2018" name="G3 (Bethesda)">
        <title>Phylogenetic and Phylogenomic Definition of Rhizopus Species.</title>
        <authorList>
            <person name="Gryganskyi A.P."/>
            <person name="Golan J."/>
            <person name="Dolatabadi S."/>
            <person name="Mondo S."/>
            <person name="Robb S."/>
            <person name="Idnurm A."/>
            <person name="Muszewska A."/>
            <person name="Steczkiewicz K."/>
            <person name="Masonjones S."/>
            <person name="Liao H.L."/>
            <person name="Gajdeczka M.T."/>
            <person name="Anike F."/>
            <person name="Vuek A."/>
            <person name="Anishchenko I.M."/>
            <person name="Voigt K."/>
            <person name="de Hoog G.S."/>
            <person name="Smith M.E."/>
            <person name="Heitman J."/>
            <person name="Vilgalys R."/>
            <person name="Stajich J.E."/>
        </authorList>
    </citation>
    <scope>NUCLEOTIDE SEQUENCE [LARGE SCALE GENOMIC DNA]</scope>
    <source>
        <strain evidence="2 3">LSU 92-RS-03</strain>
    </source>
</reference>
<accession>A0A367IQC5</accession>
<name>A0A367IQC5_RHIST</name>